<dbReference type="PROSITE" id="PS00010">
    <property type="entry name" value="ASX_HYDROXYL"/>
    <property type="match status" value="4"/>
</dbReference>
<dbReference type="InterPro" id="IPR009030">
    <property type="entry name" value="Growth_fac_rcpt_cys_sf"/>
</dbReference>
<dbReference type="InterPro" id="IPR000152">
    <property type="entry name" value="EGF-type_Asp/Asn_hydroxyl_site"/>
</dbReference>
<dbReference type="RefSeq" id="XP_020304999.1">
    <property type="nucleotide sequence ID" value="XM_020451236.1"/>
</dbReference>
<dbReference type="SMART" id="SM00179">
    <property type="entry name" value="EGF_CA"/>
    <property type="match status" value="4"/>
</dbReference>
<name>A0A1S0UFB2_LOALO</name>
<sequence>MVINVTVNQVGQIIVQIDNVHLGVVVRKSNICANIQCAKEAECRETQLGPVCECFSGYVDISRQHGMAAGHVCRKVINECATGKHDCSSSASCIDTADLFTCRCRDGYRDESPDITNRPGRVCVKAFIPEPPECDVNDPMSCDAKKKKYVYLLMVHINVNVQPDMIVYRMVDADGYTCQCKNGFADLSSPDKPGRICRTRVNECAEPQKYHVDCDPNAVCIDTDEDYTCSCRPGFADISNSFERLPGRRCVEAINECLDASLNDCSENAICEDAKEGYICTCRQGFVDASHNITHYPGRVCHKPKQEKLNDNNLSKGSLITCNPDKPKCGTNEVCTDRKARGKFVCDCVENAFRFTDNTCRFYAACVGVNDCDKNAVCANAFDSYKCQCRPGFIDISPDPEGKPGRICKE</sequence>
<keyword evidence="7" id="KW-0675">Receptor</keyword>
<dbReference type="SMART" id="SM00181">
    <property type="entry name" value="EGF"/>
    <property type="match status" value="7"/>
</dbReference>
<dbReference type="InterPro" id="IPR013032">
    <property type="entry name" value="EGF-like_CS"/>
</dbReference>
<dbReference type="Gene3D" id="2.10.25.10">
    <property type="entry name" value="Laminin"/>
    <property type="match status" value="4"/>
</dbReference>
<feature type="domain" description="EGF-like" evidence="6">
    <location>
        <begin position="76"/>
        <end position="114"/>
    </location>
</feature>
<dbReference type="AlphaFoldDB" id="A0A1S0UFB2"/>
<dbReference type="GO" id="GO:0005509">
    <property type="term" value="F:calcium ion binding"/>
    <property type="evidence" value="ECO:0007669"/>
    <property type="project" value="InterPro"/>
</dbReference>
<feature type="non-terminal residue" evidence="7">
    <location>
        <position position="410"/>
    </location>
</feature>
<dbReference type="OrthoDB" id="10060424at2759"/>
<evidence type="ECO:0000256" key="5">
    <source>
        <dbReference type="PROSITE-ProRule" id="PRU00076"/>
    </source>
</evidence>
<keyword evidence="7" id="KW-0472">Membrane</keyword>
<dbReference type="Pfam" id="PF00008">
    <property type="entry name" value="EGF"/>
    <property type="match status" value="1"/>
</dbReference>
<feature type="domain" description="EGF-like" evidence="6">
    <location>
        <begin position="200"/>
        <end position="241"/>
    </location>
</feature>
<dbReference type="Pfam" id="PF12661">
    <property type="entry name" value="hEGF"/>
    <property type="match status" value="1"/>
</dbReference>
<dbReference type="CDD" id="cd00054">
    <property type="entry name" value="EGF_CA"/>
    <property type="match status" value="2"/>
</dbReference>
<evidence type="ECO:0000313" key="7">
    <source>
        <dbReference type="EMBL" id="EJD74058.1"/>
    </source>
</evidence>
<keyword evidence="3" id="KW-0677">Repeat</keyword>
<gene>
    <name evidence="7" type="ORF">LOAG_18574</name>
</gene>
<evidence type="ECO:0000259" key="6">
    <source>
        <dbReference type="PROSITE" id="PS50026"/>
    </source>
</evidence>
<dbReference type="KEGG" id="loa:LOAG_18574"/>
<dbReference type="Pfam" id="PF07645">
    <property type="entry name" value="EGF_CA"/>
    <property type="match status" value="3"/>
</dbReference>
<keyword evidence="7" id="KW-0812">Transmembrane</keyword>
<comment type="caution">
    <text evidence="5">Lacks conserved residue(s) required for the propagation of feature annotation.</text>
</comment>
<evidence type="ECO:0000256" key="1">
    <source>
        <dbReference type="ARBA" id="ARBA00022536"/>
    </source>
</evidence>
<dbReference type="PROSITE" id="PS50026">
    <property type="entry name" value="EGF_3"/>
    <property type="match status" value="4"/>
</dbReference>
<dbReference type="InterPro" id="IPR049883">
    <property type="entry name" value="NOTCH1_EGF-like"/>
</dbReference>
<feature type="domain" description="EGF-like" evidence="6">
    <location>
        <begin position="362"/>
        <end position="399"/>
    </location>
</feature>
<dbReference type="SUPFAM" id="SSF57184">
    <property type="entry name" value="Growth factor receptor domain"/>
    <property type="match status" value="1"/>
</dbReference>
<protein>
    <submittedName>
        <fullName evidence="7">Transmembrane cell adhesion receptor mua-3</fullName>
    </submittedName>
</protein>
<dbReference type="SUPFAM" id="SSF57196">
    <property type="entry name" value="EGF/Laminin"/>
    <property type="match status" value="2"/>
</dbReference>
<evidence type="ECO:0000256" key="2">
    <source>
        <dbReference type="ARBA" id="ARBA00022729"/>
    </source>
</evidence>
<dbReference type="GeneID" id="9950989"/>
<keyword evidence="1 5" id="KW-0245">EGF-like domain</keyword>
<dbReference type="FunFam" id="2.10.25.10:FF:000291">
    <property type="entry name" value="Transmembrane matrix receptor MUP-4"/>
    <property type="match status" value="1"/>
</dbReference>
<evidence type="ECO:0000256" key="4">
    <source>
        <dbReference type="ARBA" id="ARBA00023157"/>
    </source>
</evidence>
<keyword evidence="4" id="KW-1015">Disulfide bond</keyword>
<evidence type="ECO:0000256" key="3">
    <source>
        <dbReference type="ARBA" id="ARBA00022737"/>
    </source>
</evidence>
<organism evidence="7">
    <name type="scientific">Loa loa</name>
    <name type="common">Eye worm</name>
    <name type="synonym">Filaria loa</name>
    <dbReference type="NCBI Taxonomy" id="7209"/>
    <lineage>
        <taxon>Eukaryota</taxon>
        <taxon>Metazoa</taxon>
        <taxon>Ecdysozoa</taxon>
        <taxon>Nematoda</taxon>
        <taxon>Chromadorea</taxon>
        <taxon>Rhabditida</taxon>
        <taxon>Spirurina</taxon>
        <taxon>Spiruromorpha</taxon>
        <taxon>Filarioidea</taxon>
        <taxon>Onchocercidae</taxon>
        <taxon>Loa</taxon>
    </lineage>
</organism>
<dbReference type="OMA" id="SLITCNP"/>
<dbReference type="EMBL" id="JH712437">
    <property type="protein sequence ID" value="EJD74058.1"/>
    <property type="molecule type" value="Genomic_DNA"/>
</dbReference>
<dbReference type="InterPro" id="IPR000742">
    <property type="entry name" value="EGF"/>
</dbReference>
<dbReference type="InterPro" id="IPR001881">
    <property type="entry name" value="EGF-like_Ca-bd_dom"/>
</dbReference>
<dbReference type="PANTHER" id="PTHR24039:SF34">
    <property type="entry name" value="TRANSMEMBRANE CELL ADHESION RECEPTOR MUA-3"/>
    <property type="match status" value="1"/>
</dbReference>
<keyword evidence="2" id="KW-0732">Signal</keyword>
<accession>A0A1S0UFB2</accession>
<reference evidence="7" key="1">
    <citation type="submission" date="2012-04" db="EMBL/GenBank/DDBJ databases">
        <title>The Genome Sequence of Loa loa.</title>
        <authorList>
            <consortium name="The Broad Institute Genome Sequencing Platform"/>
            <consortium name="Broad Institute Genome Sequencing Center for Infectious Disease"/>
            <person name="Nutman T.B."/>
            <person name="Fink D.L."/>
            <person name="Russ C."/>
            <person name="Young S."/>
            <person name="Zeng Q."/>
            <person name="Gargeya S."/>
            <person name="Alvarado L."/>
            <person name="Berlin A."/>
            <person name="Chapman S.B."/>
            <person name="Chen Z."/>
            <person name="Freedman E."/>
            <person name="Gellesch M."/>
            <person name="Goldberg J."/>
            <person name="Griggs A."/>
            <person name="Gujja S."/>
            <person name="Heilman E.R."/>
            <person name="Heiman D."/>
            <person name="Howarth C."/>
            <person name="Mehta T."/>
            <person name="Neiman D."/>
            <person name="Pearson M."/>
            <person name="Roberts A."/>
            <person name="Saif S."/>
            <person name="Shea T."/>
            <person name="Shenoy N."/>
            <person name="Sisk P."/>
            <person name="Stolte C."/>
            <person name="Sykes S."/>
            <person name="White J."/>
            <person name="Yandava C."/>
            <person name="Haas B."/>
            <person name="Henn M.R."/>
            <person name="Nusbaum C."/>
            <person name="Birren B."/>
        </authorList>
    </citation>
    <scope>NUCLEOTIDE SEQUENCE [LARGE SCALE GENOMIC DNA]</scope>
</reference>
<dbReference type="CTD" id="9950989"/>
<dbReference type="PANTHER" id="PTHR24039">
    <property type="entry name" value="FIBRILLIN-RELATED"/>
    <property type="match status" value="1"/>
</dbReference>
<dbReference type="InParanoid" id="A0A1S0UFB2"/>
<proteinExistence type="predicted"/>
<feature type="domain" description="EGF-like" evidence="6">
    <location>
        <begin position="253"/>
        <end position="292"/>
    </location>
</feature>